<organism evidence="3 4">
    <name type="scientific">Aspergillus niger</name>
    <dbReference type="NCBI Taxonomy" id="5061"/>
    <lineage>
        <taxon>Eukaryota</taxon>
        <taxon>Fungi</taxon>
        <taxon>Dikarya</taxon>
        <taxon>Ascomycota</taxon>
        <taxon>Pezizomycotina</taxon>
        <taxon>Eurotiomycetes</taxon>
        <taxon>Eurotiomycetidae</taxon>
        <taxon>Eurotiales</taxon>
        <taxon>Aspergillaceae</taxon>
        <taxon>Aspergillus</taxon>
        <taxon>Aspergillus subgen. Circumdati</taxon>
    </lineage>
</organism>
<dbReference type="Gene3D" id="2.60.420.10">
    <property type="entry name" value="Maltose phosphorylase, domain 3"/>
    <property type="match status" value="1"/>
</dbReference>
<dbReference type="InterPro" id="IPR035398">
    <property type="entry name" value="Bac_rhamnosid_C"/>
</dbReference>
<evidence type="ECO:0000259" key="2">
    <source>
        <dbReference type="Pfam" id="PF17390"/>
    </source>
</evidence>
<dbReference type="VEuPathDB" id="FungiDB:ATCC64974_99420"/>
<reference evidence="4" key="1">
    <citation type="submission" date="2018-10" db="EMBL/GenBank/DDBJ databases">
        <title>FDA dAtabase for Regulatory Grade micrObial Sequences (FDA-ARGOS): Supporting development and validation of Infectious Disease Dx tests.</title>
        <authorList>
            <person name="Kerrigan L."/>
            <person name="Tallon L."/>
            <person name="Sadzewicz L."/>
            <person name="Sengamalay N."/>
            <person name="Ott S."/>
            <person name="Godinez A."/>
            <person name="Nagaraj S."/>
            <person name="Vavikolanu K."/>
            <person name="Nadendla S."/>
            <person name="George J."/>
            <person name="Sichtig H."/>
        </authorList>
    </citation>
    <scope>NUCLEOTIDE SEQUENCE [LARGE SCALE GENOMIC DNA]</scope>
    <source>
        <strain evidence="4">FDAARGOS_311</strain>
    </source>
</reference>
<name>A0A254TP13_ASPNG</name>
<proteinExistence type="predicted"/>
<evidence type="ECO:0000313" key="3">
    <source>
        <dbReference type="EMBL" id="TPR02427.1"/>
    </source>
</evidence>
<sequence>MRIYPGLALLVPSVVCGALYAPSSQPTYQRKTYTLAAGDPLPVSNGTVYKLSSNGSSPAIVILDYGKDVEGYATFEVTRQSGDTSCFEMSYGETREAMDLYMADGPIPFSAAMDTYRINRYNISQPTVQVNRLIQGGLRYQKLNLSSAGELEIKALGFKPTVDSTPVSHLPGSFACSDPALSRIWNVGARTVQLNEFPANSLPNFWVISDEGAFIDSLSPQPFAADYAAMLTAYELDFTVKPVKNGFGFTVLSDTLGNGIYILVNAANSSISAYAGPTEVGSPVLASAVLPFPVTLNNWHTVESTVNLTQISVMIDGAPVFNFTQNSAFYGSFGLGASFQQAAVFTNVSLTVSGTQMYSSSLSDESALQDFLVGTNPLPVSVDGSRRDRIAYGGDLDITTSSSFASTYGREYINGTITLLGSARMLPGFFMPNVKVQQPPRTSDIQANITGLISYSFNLVSAMAQYYEQTGDSVFLSKWAPKAAGLLDWAHSQTLPNGLFNISNPIFGGDWNHYDPSVSGIVSKFNLVYAYALNQWLPIMTAGGLNATLYASRLRSLQNAINSELWSDSLQAYYLSDSHRDFFSQEANALAILSGTASSGPEDRTQAILASMSRELYVPAGALSFSNKSAAYGWAQKISPYASGYHLKAAFQANDSANAKRLLYSLWGPMSDPAHKNYTGCYWEVLDSDGTPGLDIGTSLCHAWSAGPTADLSRYVLGVQPVTPGFRQWQAAPQSFELGWAEGKYPTPQGALSVKWSFGKNGFVQMQVNSPSGTNGTVYLPQPLQKEIGSYHVSGGVPNGKGGFIVQGTNFTFRQTS</sequence>
<evidence type="ECO:0000313" key="4">
    <source>
        <dbReference type="Proteomes" id="UP000197666"/>
    </source>
</evidence>
<dbReference type="VEuPathDB" id="FungiDB:An08g09140"/>
<feature type="domain" description="Alpha-L-rhamnosidase C-terminal" evidence="2">
    <location>
        <begin position="718"/>
        <end position="789"/>
    </location>
</feature>
<dbReference type="InterPro" id="IPR012341">
    <property type="entry name" value="6hp_glycosidase-like_sf"/>
</dbReference>
<dbReference type="PANTHER" id="PTHR34987:SF4">
    <property type="entry name" value="ALPHA-L-RHAMNOSIDASE C-TERMINAL DOMAIN-CONTAINING PROTEIN"/>
    <property type="match status" value="1"/>
</dbReference>
<dbReference type="GO" id="GO:0005975">
    <property type="term" value="P:carbohydrate metabolic process"/>
    <property type="evidence" value="ECO:0007669"/>
    <property type="project" value="InterPro"/>
</dbReference>
<comment type="caution">
    <text evidence="3">The sequence shown here is derived from an EMBL/GenBank/DDBJ whole genome shotgun (WGS) entry which is preliminary data.</text>
</comment>
<dbReference type="Pfam" id="PF17390">
    <property type="entry name" value="Bac_rhamnosid_C"/>
    <property type="match status" value="1"/>
</dbReference>
<gene>
    <name evidence="3" type="ORF">CAN33_0044250</name>
</gene>
<dbReference type="GO" id="GO:0003824">
    <property type="term" value="F:catalytic activity"/>
    <property type="evidence" value="ECO:0007669"/>
    <property type="project" value="UniProtKB-ARBA"/>
</dbReference>
<dbReference type="PANTHER" id="PTHR34987">
    <property type="entry name" value="C, PUTATIVE (AFU_ORTHOLOGUE AFUA_3G02880)-RELATED"/>
    <property type="match status" value="1"/>
</dbReference>
<dbReference type="VEuPathDB" id="FungiDB:ASPNIDRAFT2_1180185"/>
<dbReference type="Gene3D" id="1.50.10.10">
    <property type="match status" value="1"/>
</dbReference>
<dbReference type="InterPro" id="IPR008928">
    <property type="entry name" value="6-hairpin_glycosidase_sf"/>
</dbReference>
<protein>
    <submittedName>
        <fullName evidence="3">Endochitinase B1 domain protein</fullName>
    </submittedName>
</protein>
<feature type="chain" id="PRO_5015076054" evidence="1">
    <location>
        <begin position="19"/>
        <end position="817"/>
    </location>
</feature>
<evidence type="ECO:0000256" key="1">
    <source>
        <dbReference type="SAM" id="SignalP"/>
    </source>
</evidence>
<dbReference type="AlphaFoldDB" id="A0A254TP13"/>
<dbReference type="VEuPathDB" id="FungiDB:M747DRAFT_343280"/>
<accession>A0A254TP13</accession>
<dbReference type="Gene3D" id="2.60.120.560">
    <property type="entry name" value="Exo-inulinase, domain 1"/>
    <property type="match status" value="1"/>
</dbReference>
<feature type="signal peptide" evidence="1">
    <location>
        <begin position="1"/>
        <end position="18"/>
    </location>
</feature>
<dbReference type="SUPFAM" id="SSF48208">
    <property type="entry name" value="Six-hairpin glycosidases"/>
    <property type="match status" value="1"/>
</dbReference>
<dbReference type="Proteomes" id="UP000197666">
    <property type="component" value="Unassembled WGS sequence"/>
</dbReference>
<dbReference type="EMBL" id="NKJJ02000001">
    <property type="protein sequence ID" value="TPR02427.1"/>
    <property type="molecule type" value="Genomic_DNA"/>
</dbReference>
<dbReference type="eggNOG" id="ENOG502QV6N">
    <property type="taxonomic scope" value="Eukaryota"/>
</dbReference>
<keyword evidence="1" id="KW-0732">Signal</keyword>